<evidence type="ECO:0000256" key="1">
    <source>
        <dbReference type="SAM" id="MobiDB-lite"/>
    </source>
</evidence>
<accession>A0A1A6ACZ5</accession>
<protein>
    <submittedName>
        <fullName evidence="2">Uncharacterized protein</fullName>
    </submittedName>
</protein>
<dbReference type="AlphaFoldDB" id="A0A1A6ACZ5"/>
<dbReference type="KEGG" id="kdj:28965832"/>
<feature type="compositionally biased region" description="Low complexity" evidence="1">
    <location>
        <begin position="178"/>
        <end position="192"/>
    </location>
</feature>
<reference evidence="3" key="3">
    <citation type="submission" date="2024-02" db="EMBL/GenBank/DDBJ databases">
        <title>Comparative genomics of Cryptococcus and Kwoniella reveals pathogenesis evolution and contrasting modes of karyotype evolution via chromosome fusion or intercentromeric recombination.</title>
        <authorList>
            <person name="Coelho M.A."/>
            <person name="David-Palma M."/>
            <person name="Shea T."/>
            <person name="Bowers K."/>
            <person name="McGinley-Smith S."/>
            <person name="Mohammad A.W."/>
            <person name="Gnirke A."/>
            <person name="Yurkov A.M."/>
            <person name="Nowrousian M."/>
            <person name="Sun S."/>
            <person name="Cuomo C.A."/>
            <person name="Heitman J."/>
        </authorList>
    </citation>
    <scope>NUCLEOTIDE SEQUENCE</scope>
    <source>
        <strain evidence="3">CBS 10117</strain>
    </source>
</reference>
<gene>
    <name evidence="2" type="ORF">I303_02133</name>
    <name evidence="3" type="ORF">I303_101731</name>
</gene>
<dbReference type="RefSeq" id="XP_018265760.1">
    <property type="nucleotide sequence ID" value="XM_018405479.1"/>
</dbReference>
<organism evidence="2">
    <name type="scientific">Kwoniella dejecticola CBS 10117</name>
    <dbReference type="NCBI Taxonomy" id="1296121"/>
    <lineage>
        <taxon>Eukaryota</taxon>
        <taxon>Fungi</taxon>
        <taxon>Dikarya</taxon>
        <taxon>Basidiomycota</taxon>
        <taxon>Agaricomycotina</taxon>
        <taxon>Tremellomycetes</taxon>
        <taxon>Tremellales</taxon>
        <taxon>Cryptococcaceae</taxon>
        <taxon>Kwoniella</taxon>
    </lineage>
</organism>
<dbReference type="OrthoDB" id="2595605at2759"/>
<feature type="region of interest" description="Disordered" evidence="1">
    <location>
        <begin position="130"/>
        <end position="257"/>
    </location>
</feature>
<feature type="compositionally biased region" description="Polar residues" evidence="1">
    <location>
        <begin position="193"/>
        <end position="230"/>
    </location>
</feature>
<dbReference type="GeneID" id="28965832"/>
<feature type="compositionally biased region" description="Low complexity" evidence="1">
    <location>
        <begin position="242"/>
        <end position="252"/>
    </location>
</feature>
<sequence length="288" mass="31493">MSSPSSTNLPFGLSNLFRPINPLLAKTRIKSNLFILFLFSGIKRFLPPYVNIRLIIVRLSDTYLQGRKLRESSWAEGLFYYIEFMITSILIWNILESVISIQYPPATQSGALITQGGASGLVLTPSKISSPLTRSYSPSSSSSNTPSTPNSNSNSNPNSSLQRTIYKSSPLSTPIRNPNPNQNQNQSQSQNQVTNTSNLNISQSGSPHSTSKTTARLFNLPPNENASPSKTGLFFEKKQETPQSQSQSQQGQPGVGGDFVLVDREEKLWVDNVLKGVRGKGGKVNVGL</sequence>
<feature type="compositionally biased region" description="Polar residues" evidence="1">
    <location>
        <begin position="161"/>
        <end position="176"/>
    </location>
</feature>
<name>A0A1A6ACZ5_9TREE</name>
<evidence type="ECO:0000313" key="2">
    <source>
        <dbReference type="EMBL" id="OBR87918.1"/>
    </source>
</evidence>
<evidence type="ECO:0000313" key="4">
    <source>
        <dbReference type="Proteomes" id="UP000078595"/>
    </source>
</evidence>
<reference evidence="3" key="2">
    <citation type="submission" date="2013-07" db="EMBL/GenBank/DDBJ databases">
        <authorList>
            <consortium name="The Broad Institute Genome Sequencing Platform"/>
            <person name="Cuomo C."/>
            <person name="Litvintseva A."/>
            <person name="Chen Y."/>
            <person name="Heitman J."/>
            <person name="Sun S."/>
            <person name="Springer D."/>
            <person name="Dromer F."/>
            <person name="Young S.K."/>
            <person name="Zeng Q."/>
            <person name="Gargeya S."/>
            <person name="Fitzgerald M."/>
            <person name="Abouelleil A."/>
            <person name="Alvarado L."/>
            <person name="Berlin A.M."/>
            <person name="Chapman S.B."/>
            <person name="Dewar J."/>
            <person name="Goldberg J."/>
            <person name="Griggs A."/>
            <person name="Gujja S."/>
            <person name="Hansen M."/>
            <person name="Howarth C."/>
            <person name="Imamovic A."/>
            <person name="Larimer J."/>
            <person name="McCowan C."/>
            <person name="Murphy C."/>
            <person name="Pearson M."/>
            <person name="Priest M."/>
            <person name="Roberts A."/>
            <person name="Saif S."/>
            <person name="Shea T."/>
            <person name="Sykes S."/>
            <person name="Wortman J."/>
            <person name="Nusbaum C."/>
            <person name="Birren B."/>
        </authorList>
    </citation>
    <scope>NUCLEOTIDE SEQUENCE</scope>
    <source>
        <strain evidence="3">CBS 10117</strain>
    </source>
</reference>
<proteinExistence type="predicted"/>
<dbReference type="EMBL" id="CP144531">
    <property type="protein sequence ID" value="WWC59182.1"/>
    <property type="molecule type" value="Genomic_DNA"/>
</dbReference>
<evidence type="ECO:0000313" key="3">
    <source>
        <dbReference type="EMBL" id="WWC59182.1"/>
    </source>
</evidence>
<dbReference type="EMBL" id="KI894028">
    <property type="protein sequence ID" value="OBR87918.1"/>
    <property type="molecule type" value="Genomic_DNA"/>
</dbReference>
<feature type="compositionally biased region" description="Low complexity" evidence="1">
    <location>
        <begin position="130"/>
        <end position="160"/>
    </location>
</feature>
<keyword evidence="4" id="KW-1185">Reference proteome</keyword>
<dbReference type="Proteomes" id="UP000078595">
    <property type="component" value="Chromosome 2"/>
</dbReference>
<reference evidence="2" key="1">
    <citation type="submission" date="2013-07" db="EMBL/GenBank/DDBJ databases">
        <title>The Genome Sequence of Cryptococcus dejecticola CBS10117.</title>
        <authorList>
            <consortium name="The Broad Institute Genome Sequencing Platform"/>
            <person name="Cuomo C."/>
            <person name="Litvintseva A."/>
            <person name="Chen Y."/>
            <person name="Heitman J."/>
            <person name="Sun S."/>
            <person name="Springer D."/>
            <person name="Dromer F."/>
            <person name="Young S.K."/>
            <person name="Zeng Q."/>
            <person name="Gargeya S."/>
            <person name="Fitzgerald M."/>
            <person name="Abouelleil A."/>
            <person name="Alvarado L."/>
            <person name="Berlin A.M."/>
            <person name="Chapman S.B."/>
            <person name="Dewar J."/>
            <person name="Goldberg J."/>
            <person name="Griggs A."/>
            <person name="Gujja S."/>
            <person name="Hansen M."/>
            <person name="Howarth C."/>
            <person name="Imamovic A."/>
            <person name="Larimer J."/>
            <person name="McCowan C."/>
            <person name="Murphy C."/>
            <person name="Pearson M."/>
            <person name="Priest M."/>
            <person name="Roberts A."/>
            <person name="Saif S."/>
            <person name="Shea T."/>
            <person name="Sykes S."/>
            <person name="Wortman J."/>
            <person name="Nusbaum C."/>
            <person name="Birren B."/>
        </authorList>
    </citation>
    <scope>NUCLEOTIDE SEQUENCE [LARGE SCALE GENOMIC DNA]</scope>
    <source>
        <strain evidence="2">CBS 10117</strain>
    </source>
</reference>
<dbReference type="VEuPathDB" id="FungiDB:I303_02133"/>